<dbReference type="EnsemblPlants" id="KQL29526">
    <property type="protein sequence ID" value="KQL29526"/>
    <property type="gene ID" value="SETIT_020287mg"/>
</dbReference>
<dbReference type="Gramene" id="KQL29526">
    <property type="protein sequence ID" value="KQL29526"/>
    <property type="gene ID" value="SETIT_020287mg"/>
</dbReference>
<proteinExistence type="predicted"/>
<sequence length="35" mass="3884">MSSPRRGSGRRKICVTTCGCNVVKLFRKCNLAELV</sequence>
<evidence type="ECO:0000313" key="2">
    <source>
        <dbReference type="Proteomes" id="UP000004995"/>
    </source>
</evidence>
<protein>
    <submittedName>
        <fullName evidence="1">Uncharacterized protein</fullName>
    </submittedName>
</protein>
<organism evidence="1 2">
    <name type="scientific">Setaria italica</name>
    <name type="common">Foxtail millet</name>
    <name type="synonym">Panicum italicum</name>
    <dbReference type="NCBI Taxonomy" id="4555"/>
    <lineage>
        <taxon>Eukaryota</taxon>
        <taxon>Viridiplantae</taxon>
        <taxon>Streptophyta</taxon>
        <taxon>Embryophyta</taxon>
        <taxon>Tracheophyta</taxon>
        <taxon>Spermatophyta</taxon>
        <taxon>Magnoliopsida</taxon>
        <taxon>Liliopsida</taxon>
        <taxon>Poales</taxon>
        <taxon>Poaceae</taxon>
        <taxon>PACMAD clade</taxon>
        <taxon>Panicoideae</taxon>
        <taxon>Panicodae</taxon>
        <taxon>Paniceae</taxon>
        <taxon>Cenchrinae</taxon>
        <taxon>Setaria</taxon>
    </lineage>
</organism>
<dbReference type="HOGENOM" id="CLU_3369314_0_0_1"/>
<accession>K3Z169</accession>
<dbReference type="AlphaFoldDB" id="K3Z169"/>
<reference evidence="2" key="1">
    <citation type="journal article" date="2012" name="Nat. Biotechnol.">
        <title>Reference genome sequence of the model plant Setaria.</title>
        <authorList>
            <person name="Bennetzen J.L."/>
            <person name="Schmutz J."/>
            <person name="Wang H."/>
            <person name="Percifield R."/>
            <person name="Hawkins J."/>
            <person name="Pontaroli A.C."/>
            <person name="Estep M."/>
            <person name="Feng L."/>
            <person name="Vaughn J.N."/>
            <person name="Grimwood J."/>
            <person name="Jenkins J."/>
            <person name="Barry K."/>
            <person name="Lindquist E."/>
            <person name="Hellsten U."/>
            <person name="Deshpande S."/>
            <person name="Wang X."/>
            <person name="Wu X."/>
            <person name="Mitros T."/>
            <person name="Triplett J."/>
            <person name="Yang X."/>
            <person name="Ye C.Y."/>
            <person name="Mauro-Herrera M."/>
            <person name="Wang L."/>
            <person name="Li P."/>
            <person name="Sharma M."/>
            <person name="Sharma R."/>
            <person name="Ronald P.C."/>
            <person name="Panaud O."/>
            <person name="Kellogg E.A."/>
            <person name="Brutnell T.P."/>
            <person name="Doust A.N."/>
            <person name="Tuskan G.A."/>
            <person name="Rokhsar D."/>
            <person name="Devos K.M."/>
        </authorList>
    </citation>
    <scope>NUCLEOTIDE SEQUENCE [LARGE SCALE GENOMIC DNA]</scope>
    <source>
        <strain evidence="2">cv. Yugu1</strain>
    </source>
</reference>
<dbReference type="InParanoid" id="K3Z169"/>
<reference evidence="1" key="2">
    <citation type="submission" date="2018-08" db="UniProtKB">
        <authorList>
            <consortium name="EnsemblPlants"/>
        </authorList>
    </citation>
    <scope>IDENTIFICATION</scope>
    <source>
        <strain evidence="1">Yugu1</strain>
    </source>
</reference>
<dbReference type="EMBL" id="AGNK02000282">
    <property type="status" value="NOT_ANNOTATED_CDS"/>
    <property type="molecule type" value="Genomic_DNA"/>
</dbReference>
<name>K3Z169_SETIT</name>
<keyword evidence="2" id="KW-1185">Reference proteome</keyword>
<evidence type="ECO:0000313" key="1">
    <source>
        <dbReference type="EnsemblPlants" id="KQL29526"/>
    </source>
</evidence>
<dbReference type="Proteomes" id="UP000004995">
    <property type="component" value="Unassembled WGS sequence"/>
</dbReference>